<evidence type="ECO:0000259" key="1">
    <source>
        <dbReference type="Pfam" id="PF04326"/>
    </source>
</evidence>
<gene>
    <name evidence="2" type="ORF">GGE12_007168</name>
</gene>
<proteinExistence type="predicted"/>
<dbReference type="InterPro" id="IPR038461">
    <property type="entry name" value="Schlafen_AlbA_2_dom_sf"/>
</dbReference>
<dbReference type="Pfam" id="PF04326">
    <property type="entry name" value="SLFN_AlbA_2"/>
    <property type="match status" value="1"/>
</dbReference>
<dbReference type="Gene3D" id="3.30.950.30">
    <property type="entry name" value="Schlafen, AAA domain"/>
    <property type="match status" value="1"/>
</dbReference>
<comment type="caution">
    <text evidence="2">The sequence shown here is derived from an EMBL/GenBank/DDBJ whole genome shotgun (WGS) entry which is preliminary data.</text>
</comment>
<sequence length="421" mass="47089">MASILEIARKVVSEISIDDFETLIALQAPESDILELKSDLPTPDKASGWRSSRSLHPKESRSLAKEIVAFANTSGGRIYVGIGETSDHPKRASSLGEPLPDLANLVERLRDAFSAVIAPSVPQLQVVGVTTNATSNEGYIVVDVPKTLLAPHGLRNPLECYWRRDSTCKPMEMADLHNAFWEARTGRERISEELNLGRRKFSNYAQEQEGLSYRFTAVSEVALDMPKLAKDLREGRIAPHSMSGPAAGVADFPLWSLHEWKFRAFGTERFKENSRRSTGNTRDRWRIEQTGIIELLGSITSGQDADGSVIVDAYDFCATAAHLIHLADYISQYTSQRAGRWILEGEFRSKNDKDFLTLPDNPHRHEKFDLSRGARFLPIAIDLEDSTAETFRTIEDRIFETFGIECPDAARQPYSPPRGLL</sequence>
<feature type="domain" description="Schlafen AlbA-2" evidence="1">
    <location>
        <begin position="30"/>
        <end position="172"/>
    </location>
</feature>
<evidence type="ECO:0000313" key="2">
    <source>
        <dbReference type="EMBL" id="MBB4279354.1"/>
    </source>
</evidence>
<reference evidence="2 3" key="1">
    <citation type="submission" date="2020-08" db="EMBL/GenBank/DDBJ databases">
        <title>Genomic Encyclopedia of Type Strains, Phase IV (KMG-V): Genome sequencing to study the core and pangenomes of soil and plant-associated prokaryotes.</title>
        <authorList>
            <person name="Whitman W."/>
        </authorList>
    </citation>
    <scope>NUCLEOTIDE SEQUENCE [LARGE SCALE GENOMIC DNA]</scope>
    <source>
        <strain evidence="2 3">SEMIA 402</strain>
    </source>
</reference>
<accession>A0A7W6RVF3</accession>
<dbReference type="RefSeq" id="WP_183930896.1">
    <property type="nucleotide sequence ID" value="NZ_JACIGM010000027.1"/>
</dbReference>
<dbReference type="Proteomes" id="UP000533641">
    <property type="component" value="Unassembled WGS sequence"/>
</dbReference>
<evidence type="ECO:0000313" key="3">
    <source>
        <dbReference type="Proteomes" id="UP000533641"/>
    </source>
</evidence>
<dbReference type="EMBL" id="JACIGM010000027">
    <property type="protein sequence ID" value="MBB4279354.1"/>
    <property type="molecule type" value="Genomic_DNA"/>
</dbReference>
<protein>
    <recommendedName>
        <fullName evidence="1">Schlafen AlbA-2 domain-containing protein</fullName>
    </recommendedName>
</protein>
<organism evidence="2 3">
    <name type="scientific">Rhizobium mongolense</name>
    <dbReference type="NCBI Taxonomy" id="57676"/>
    <lineage>
        <taxon>Bacteria</taxon>
        <taxon>Pseudomonadati</taxon>
        <taxon>Pseudomonadota</taxon>
        <taxon>Alphaproteobacteria</taxon>
        <taxon>Hyphomicrobiales</taxon>
        <taxon>Rhizobiaceae</taxon>
        <taxon>Rhizobium/Agrobacterium group</taxon>
        <taxon>Rhizobium</taxon>
    </lineage>
</organism>
<dbReference type="InterPro" id="IPR007421">
    <property type="entry name" value="Schlafen_AlbA_2_dom"/>
</dbReference>
<dbReference type="AlphaFoldDB" id="A0A7W6RVF3"/>
<name>A0A7W6RVF3_9HYPH</name>